<gene>
    <name evidence="2" type="ORF">CEXT_596001</name>
</gene>
<name>A0AAV4WNN9_CAEEX</name>
<accession>A0AAV4WNN9</accession>
<proteinExistence type="predicted"/>
<feature type="compositionally biased region" description="Basic and acidic residues" evidence="1">
    <location>
        <begin position="1"/>
        <end position="21"/>
    </location>
</feature>
<comment type="caution">
    <text evidence="2">The sequence shown here is derived from an EMBL/GenBank/DDBJ whole genome shotgun (WGS) entry which is preliminary data.</text>
</comment>
<sequence>MLDQIETKTGDFSTTRDRKSENFSLMTHSSKDGGAAPTFCRTRKKTFIEEHHKKCRSLFIIDAEERGSSDISARNANRKASATTHKQKKKESCLAVKDRFVFSNFEMKSLNTFAVDTPFFEDILCDSDSQMVERDLLSKYVER</sequence>
<evidence type="ECO:0000256" key="1">
    <source>
        <dbReference type="SAM" id="MobiDB-lite"/>
    </source>
</evidence>
<feature type="region of interest" description="Disordered" evidence="1">
    <location>
        <begin position="1"/>
        <end position="29"/>
    </location>
</feature>
<organism evidence="2 3">
    <name type="scientific">Caerostris extrusa</name>
    <name type="common">Bark spider</name>
    <name type="synonym">Caerostris bankana</name>
    <dbReference type="NCBI Taxonomy" id="172846"/>
    <lineage>
        <taxon>Eukaryota</taxon>
        <taxon>Metazoa</taxon>
        <taxon>Ecdysozoa</taxon>
        <taxon>Arthropoda</taxon>
        <taxon>Chelicerata</taxon>
        <taxon>Arachnida</taxon>
        <taxon>Araneae</taxon>
        <taxon>Araneomorphae</taxon>
        <taxon>Entelegynae</taxon>
        <taxon>Araneoidea</taxon>
        <taxon>Araneidae</taxon>
        <taxon>Caerostris</taxon>
    </lineage>
</organism>
<keyword evidence="3" id="KW-1185">Reference proteome</keyword>
<protein>
    <submittedName>
        <fullName evidence="2">Uncharacterized protein</fullName>
    </submittedName>
</protein>
<dbReference type="Proteomes" id="UP001054945">
    <property type="component" value="Unassembled WGS sequence"/>
</dbReference>
<dbReference type="AlphaFoldDB" id="A0AAV4WNN9"/>
<evidence type="ECO:0000313" key="3">
    <source>
        <dbReference type="Proteomes" id="UP001054945"/>
    </source>
</evidence>
<evidence type="ECO:0000313" key="2">
    <source>
        <dbReference type="EMBL" id="GIY83359.1"/>
    </source>
</evidence>
<reference evidence="2 3" key="1">
    <citation type="submission" date="2021-06" db="EMBL/GenBank/DDBJ databases">
        <title>Caerostris extrusa draft genome.</title>
        <authorList>
            <person name="Kono N."/>
            <person name="Arakawa K."/>
        </authorList>
    </citation>
    <scope>NUCLEOTIDE SEQUENCE [LARGE SCALE GENOMIC DNA]</scope>
</reference>
<dbReference type="EMBL" id="BPLR01016374">
    <property type="protein sequence ID" value="GIY83359.1"/>
    <property type="molecule type" value="Genomic_DNA"/>
</dbReference>